<dbReference type="OrthoDB" id="196131at2759"/>
<gene>
    <name evidence="13" type="ORF">BU24DRAFT_384458</name>
</gene>
<dbReference type="Proteomes" id="UP000799778">
    <property type="component" value="Unassembled WGS sequence"/>
</dbReference>
<evidence type="ECO:0000256" key="1">
    <source>
        <dbReference type="ARBA" id="ARBA00012552"/>
    </source>
</evidence>
<dbReference type="InterPro" id="IPR000629">
    <property type="entry name" value="RNA-helicase_DEAD-box_CS"/>
</dbReference>
<dbReference type="Gene3D" id="3.40.50.300">
    <property type="entry name" value="P-loop containing nucleotide triphosphate hydrolases"/>
    <property type="match status" value="2"/>
</dbReference>
<protein>
    <recommendedName>
        <fullName evidence="1">RNA helicase</fullName>
        <ecNumber evidence="1">3.6.4.13</ecNumber>
    </recommendedName>
</protein>
<organism evidence="13 14">
    <name type="scientific">Aaosphaeria arxii CBS 175.79</name>
    <dbReference type="NCBI Taxonomy" id="1450172"/>
    <lineage>
        <taxon>Eukaryota</taxon>
        <taxon>Fungi</taxon>
        <taxon>Dikarya</taxon>
        <taxon>Ascomycota</taxon>
        <taxon>Pezizomycotina</taxon>
        <taxon>Dothideomycetes</taxon>
        <taxon>Pleosporomycetidae</taxon>
        <taxon>Pleosporales</taxon>
        <taxon>Pleosporales incertae sedis</taxon>
        <taxon>Aaosphaeria</taxon>
    </lineage>
</organism>
<dbReference type="GO" id="GO:0005524">
    <property type="term" value="F:ATP binding"/>
    <property type="evidence" value="ECO:0007669"/>
    <property type="project" value="UniProtKB-KW"/>
</dbReference>
<evidence type="ECO:0000256" key="6">
    <source>
        <dbReference type="ARBA" id="ARBA00047984"/>
    </source>
</evidence>
<dbReference type="PROSITE" id="PS51194">
    <property type="entry name" value="HELICASE_CTER"/>
    <property type="match status" value="1"/>
</dbReference>
<comment type="catalytic activity">
    <reaction evidence="6">
        <text>ATP + H2O = ADP + phosphate + H(+)</text>
        <dbReference type="Rhea" id="RHEA:13065"/>
        <dbReference type="ChEBI" id="CHEBI:15377"/>
        <dbReference type="ChEBI" id="CHEBI:15378"/>
        <dbReference type="ChEBI" id="CHEBI:30616"/>
        <dbReference type="ChEBI" id="CHEBI:43474"/>
        <dbReference type="ChEBI" id="CHEBI:456216"/>
        <dbReference type="EC" id="3.6.4.13"/>
    </reaction>
</comment>
<evidence type="ECO:0000256" key="9">
    <source>
        <dbReference type="SAM" id="MobiDB-lite"/>
    </source>
</evidence>
<reference evidence="13" key="1">
    <citation type="journal article" date="2020" name="Stud. Mycol.">
        <title>101 Dothideomycetes genomes: a test case for predicting lifestyles and emergence of pathogens.</title>
        <authorList>
            <person name="Haridas S."/>
            <person name="Albert R."/>
            <person name="Binder M."/>
            <person name="Bloem J."/>
            <person name="Labutti K."/>
            <person name="Salamov A."/>
            <person name="Andreopoulos B."/>
            <person name="Baker S."/>
            <person name="Barry K."/>
            <person name="Bills G."/>
            <person name="Bluhm B."/>
            <person name="Cannon C."/>
            <person name="Castanera R."/>
            <person name="Culley D."/>
            <person name="Daum C."/>
            <person name="Ezra D."/>
            <person name="Gonzalez J."/>
            <person name="Henrissat B."/>
            <person name="Kuo A."/>
            <person name="Liang C."/>
            <person name="Lipzen A."/>
            <person name="Lutzoni F."/>
            <person name="Magnuson J."/>
            <person name="Mondo S."/>
            <person name="Nolan M."/>
            <person name="Ohm R."/>
            <person name="Pangilinan J."/>
            <person name="Park H.-J."/>
            <person name="Ramirez L."/>
            <person name="Alfaro M."/>
            <person name="Sun H."/>
            <person name="Tritt A."/>
            <person name="Yoshinaga Y."/>
            <person name="Zwiers L.-H."/>
            <person name="Turgeon B."/>
            <person name="Goodwin S."/>
            <person name="Spatafora J."/>
            <person name="Crous P."/>
            <person name="Grigoriev I."/>
        </authorList>
    </citation>
    <scope>NUCLEOTIDE SEQUENCE</scope>
    <source>
        <strain evidence="13">CBS 175.79</strain>
    </source>
</reference>
<dbReference type="FunFam" id="3.40.50.300:FF:000008">
    <property type="entry name" value="ATP-dependent RNA helicase RhlB"/>
    <property type="match status" value="1"/>
</dbReference>
<evidence type="ECO:0000256" key="5">
    <source>
        <dbReference type="ARBA" id="ARBA00022840"/>
    </source>
</evidence>
<keyword evidence="4 8" id="KW-0347">Helicase</keyword>
<evidence type="ECO:0000256" key="2">
    <source>
        <dbReference type="ARBA" id="ARBA00022741"/>
    </source>
</evidence>
<keyword evidence="3 8" id="KW-0378">Hydrolase</keyword>
<feature type="compositionally biased region" description="Basic and acidic residues" evidence="9">
    <location>
        <begin position="527"/>
        <end position="543"/>
    </location>
</feature>
<feature type="short sequence motif" description="Q motif" evidence="7">
    <location>
        <begin position="128"/>
        <end position="156"/>
    </location>
</feature>
<evidence type="ECO:0000313" key="14">
    <source>
        <dbReference type="Proteomes" id="UP000799778"/>
    </source>
</evidence>
<evidence type="ECO:0000259" key="12">
    <source>
        <dbReference type="PROSITE" id="PS51195"/>
    </source>
</evidence>
<dbReference type="InterPro" id="IPR001650">
    <property type="entry name" value="Helicase_C-like"/>
</dbReference>
<keyword evidence="5 8" id="KW-0067">ATP-binding</keyword>
<dbReference type="SMART" id="SM00490">
    <property type="entry name" value="HELICc"/>
    <property type="match status" value="1"/>
</dbReference>
<feature type="domain" description="Helicase C-terminal" evidence="11">
    <location>
        <begin position="367"/>
        <end position="539"/>
    </location>
</feature>
<dbReference type="InterPro" id="IPR011545">
    <property type="entry name" value="DEAD/DEAH_box_helicase_dom"/>
</dbReference>
<evidence type="ECO:0000256" key="7">
    <source>
        <dbReference type="PROSITE-ProRule" id="PRU00552"/>
    </source>
</evidence>
<dbReference type="GO" id="GO:0003676">
    <property type="term" value="F:nucleic acid binding"/>
    <property type="evidence" value="ECO:0007669"/>
    <property type="project" value="InterPro"/>
</dbReference>
<feature type="region of interest" description="Disordered" evidence="9">
    <location>
        <begin position="527"/>
        <end position="605"/>
    </location>
</feature>
<feature type="domain" description="Helicase ATP-binding" evidence="10">
    <location>
        <begin position="159"/>
        <end position="355"/>
    </location>
</feature>
<accession>A0A6A5YAI5</accession>
<dbReference type="GeneID" id="54282243"/>
<dbReference type="PROSITE" id="PS00039">
    <property type="entry name" value="DEAD_ATP_HELICASE"/>
    <property type="match status" value="1"/>
</dbReference>
<dbReference type="EMBL" id="ML978066">
    <property type="protein sequence ID" value="KAF2022037.1"/>
    <property type="molecule type" value="Genomic_DNA"/>
</dbReference>
<comment type="similarity">
    <text evidence="8">Belongs to the DEAD box helicase family.</text>
</comment>
<evidence type="ECO:0000259" key="10">
    <source>
        <dbReference type="PROSITE" id="PS51192"/>
    </source>
</evidence>
<dbReference type="PROSITE" id="PS51195">
    <property type="entry name" value="Q_MOTIF"/>
    <property type="match status" value="1"/>
</dbReference>
<name>A0A6A5YAI5_9PLEO</name>
<dbReference type="GO" id="GO:0003724">
    <property type="term" value="F:RNA helicase activity"/>
    <property type="evidence" value="ECO:0007669"/>
    <property type="project" value="UniProtKB-EC"/>
</dbReference>
<dbReference type="InterPro" id="IPR014001">
    <property type="entry name" value="Helicase_ATP-bd"/>
</dbReference>
<dbReference type="PROSITE" id="PS51192">
    <property type="entry name" value="HELICASE_ATP_BIND_1"/>
    <property type="match status" value="1"/>
</dbReference>
<dbReference type="InterPro" id="IPR027417">
    <property type="entry name" value="P-loop_NTPase"/>
</dbReference>
<dbReference type="AlphaFoldDB" id="A0A6A5YAI5"/>
<keyword evidence="2 8" id="KW-0547">Nucleotide-binding</keyword>
<evidence type="ECO:0000256" key="4">
    <source>
        <dbReference type="ARBA" id="ARBA00022806"/>
    </source>
</evidence>
<dbReference type="InterPro" id="IPR014014">
    <property type="entry name" value="RNA_helicase_DEAD_Q_motif"/>
</dbReference>
<evidence type="ECO:0000259" key="11">
    <source>
        <dbReference type="PROSITE" id="PS51194"/>
    </source>
</evidence>
<evidence type="ECO:0000256" key="8">
    <source>
        <dbReference type="RuleBase" id="RU000492"/>
    </source>
</evidence>
<dbReference type="GO" id="GO:0016787">
    <property type="term" value="F:hydrolase activity"/>
    <property type="evidence" value="ECO:0007669"/>
    <property type="project" value="UniProtKB-KW"/>
</dbReference>
<evidence type="ECO:0000313" key="13">
    <source>
        <dbReference type="EMBL" id="KAF2022037.1"/>
    </source>
</evidence>
<dbReference type="EC" id="3.6.4.13" evidence="1"/>
<sequence>MSDSGSAPEVTPPEATTAIQDAAAEARKKELAENLVVFAERGWNNPVPFNYSSVQAGEGAPDARDGVAWLGNAAVYEWDDEFGDVAPRNEALERELFLDDNIARAGGAIKALEFHVDVMSTDAENPIRPFEDAGLHPVMLDNVKLCKYTQPTPIQCYTIPAVLTGHDVVAIAQTGSGKTAAYLLPVLSKLMGKAKMLAAPRPNPARYNPMTDRVRAEPLVLVVCPTRELACQIFDEARRLCYRTMLRPCVIYGGAPSRGQRESLEMGCDVLIATPGRLMDFIQNDKLLSFHRLKFTIIDEADELLSAGWEEAMERLFNGPDMNADSDHTYMMFSATFPKEARRLAREYMDEDYVRIKVGRVGSTHKNITQSVVYVEESQKDQAVFDLIKSGPAQRTLVFVNTKVKCDSVDDFLYNRGLPTTSLHSDRTQREREDALRSFRTAKAPILIATGVSARGLDVANVKHIINYDLPSTQHDGITEYIHRIGRTARIGNEGMATSFYNERNEDIAEDLVKILLESEQQVPDFLQDRIPEDPKNLEWHDGTDDEDEDGDAAGFGGGFGDASGSGFDSGFGDTSGGGFDSGFGDNSGDASADAGDGANKFESW</sequence>
<dbReference type="SUPFAM" id="SSF52540">
    <property type="entry name" value="P-loop containing nucleoside triphosphate hydrolases"/>
    <property type="match status" value="1"/>
</dbReference>
<keyword evidence="14" id="KW-1185">Reference proteome</keyword>
<dbReference type="SMART" id="SM00487">
    <property type="entry name" value="DEXDc"/>
    <property type="match status" value="1"/>
</dbReference>
<dbReference type="CDD" id="cd18787">
    <property type="entry name" value="SF2_C_DEAD"/>
    <property type="match status" value="1"/>
</dbReference>
<dbReference type="Pfam" id="PF00271">
    <property type="entry name" value="Helicase_C"/>
    <property type="match status" value="1"/>
</dbReference>
<dbReference type="Pfam" id="PF00270">
    <property type="entry name" value="DEAD"/>
    <property type="match status" value="1"/>
</dbReference>
<dbReference type="PANTHER" id="PTHR47958">
    <property type="entry name" value="ATP-DEPENDENT RNA HELICASE DBP3"/>
    <property type="match status" value="1"/>
</dbReference>
<feature type="compositionally biased region" description="Low complexity" evidence="9">
    <location>
        <begin position="583"/>
        <end position="599"/>
    </location>
</feature>
<proteinExistence type="inferred from homology"/>
<dbReference type="RefSeq" id="XP_033390376.1">
    <property type="nucleotide sequence ID" value="XM_033524846.1"/>
</dbReference>
<feature type="domain" description="DEAD-box RNA helicase Q" evidence="12">
    <location>
        <begin position="128"/>
        <end position="156"/>
    </location>
</feature>
<evidence type="ECO:0000256" key="3">
    <source>
        <dbReference type="ARBA" id="ARBA00022801"/>
    </source>
</evidence>
<feature type="compositionally biased region" description="Gly residues" evidence="9">
    <location>
        <begin position="554"/>
        <end position="582"/>
    </location>
</feature>